<dbReference type="AlphaFoldDB" id="A0A1R3GUY4"/>
<name>A0A1R3GUY4_COCAP</name>
<sequence>MTDIRREEASIPALKSARIDREEWINA</sequence>
<dbReference type="EMBL" id="AWWV01013383">
    <property type="protein sequence ID" value="OMO61831.1"/>
    <property type="molecule type" value="Genomic_DNA"/>
</dbReference>
<organism evidence="1 2">
    <name type="scientific">Corchorus capsularis</name>
    <name type="common">Jute</name>
    <dbReference type="NCBI Taxonomy" id="210143"/>
    <lineage>
        <taxon>Eukaryota</taxon>
        <taxon>Viridiplantae</taxon>
        <taxon>Streptophyta</taxon>
        <taxon>Embryophyta</taxon>
        <taxon>Tracheophyta</taxon>
        <taxon>Spermatophyta</taxon>
        <taxon>Magnoliopsida</taxon>
        <taxon>eudicotyledons</taxon>
        <taxon>Gunneridae</taxon>
        <taxon>Pentapetalae</taxon>
        <taxon>rosids</taxon>
        <taxon>malvids</taxon>
        <taxon>Malvales</taxon>
        <taxon>Malvaceae</taxon>
        <taxon>Grewioideae</taxon>
        <taxon>Apeibeae</taxon>
        <taxon>Corchorus</taxon>
    </lineage>
</organism>
<evidence type="ECO:0000313" key="2">
    <source>
        <dbReference type="Proteomes" id="UP000188268"/>
    </source>
</evidence>
<dbReference type="Proteomes" id="UP000188268">
    <property type="component" value="Unassembled WGS sequence"/>
</dbReference>
<gene>
    <name evidence="1" type="ORF">CCACVL1_23220</name>
</gene>
<accession>A0A1R3GUY4</accession>
<comment type="caution">
    <text evidence="1">The sequence shown here is derived from an EMBL/GenBank/DDBJ whole genome shotgun (WGS) entry which is preliminary data.</text>
</comment>
<dbReference type="Gramene" id="OMO61831">
    <property type="protein sequence ID" value="OMO61831"/>
    <property type="gene ID" value="CCACVL1_23220"/>
</dbReference>
<reference evidence="1 2" key="1">
    <citation type="submission" date="2013-09" db="EMBL/GenBank/DDBJ databases">
        <title>Corchorus capsularis genome sequencing.</title>
        <authorList>
            <person name="Alam M."/>
            <person name="Haque M.S."/>
            <person name="Islam M.S."/>
            <person name="Emdad E.M."/>
            <person name="Islam M.M."/>
            <person name="Ahmed B."/>
            <person name="Halim A."/>
            <person name="Hossen Q.M.M."/>
            <person name="Hossain M.Z."/>
            <person name="Ahmed R."/>
            <person name="Khan M.M."/>
            <person name="Islam R."/>
            <person name="Rashid M.M."/>
            <person name="Khan S.A."/>
            <person name="Rahman M.S."/>
            <person name="Alam M."/>
        </authorList>
    </citation>
    <scope>NUCLEOTIDE SEQUENCE [LARGE SCALE GENOMIC DNA]</scope>
    <source>
        <strain evidence="2">cv. CVL-1</strain>
        <tissue evidence="1">Whole seedling</tissue>
    </source>
</reference>
<protein>
    <submittedName>
        <fullName evidence="1">Uncharacterized protein</fullName>
    </submittedName>
</protein>
<proteinExistence type="predicted"/>
<keyword evidence="2" id="KW-1185">Reference proteome</keyword>
<evidence type="ECO:0000313" key="1">
    <source>
        <dbReference type="EMBL" id="OMO61831.1"/>
    </source>
</evidence>